<evidence type="ECO:0000259" key="4">
    <source>
        <dbReference type="PROSITE" id="PS50222"/>
    </source>
</evidence>
<evidence type="ECO:0000256" key="3">
    <source>
        <dbReference type="ARBA" id="ARBA00022837"/>
    </source>
</evidence>
<name>A0AAV1E726_OLDCO</name>
<dbReference type="PROSITE" id="PS50222">
    <property type="entry name" value="EF_HAND_2"/>
    <property type="match status" value="3"/>
</dbReference>
<dbReference type="Pfam" id="PF13499">
    <property type="entry name" value="EF-hand_7"/>
    <property type="match status" value="1"/>
</dbReference>
<evidence type="ECO:0000256" key="2">
    <source>
        <dbReference type="ARBA" id="ARBA00022737"/>
    </source>
</evidence>
<dbReference type="Proteomes" id="UP001161247">
    <property type="component" value="Chromosome 8"/>
</dbReference>
<dbReference type="SMART" id="SM00054">
    <property type="entry name" value="EFh"/>
    <property type="match status" value="3"/>
</dbReference>
<dbReference type="EMBL" id="OX459125">
    <property type="protein sequence ID" value="CAI9115537.1"/>
    <property type="molecule type" value="Genomic_DNA"/>
</dbReference>
<dbReference type="PROSITE" id="PS00018">
    <property type="entry name" value="EF_HAND_1"/>
    <property type="match status" value="2"/>
</dbReference>
<dbReference type="InterPro" id="IPR011992">
    <property type="entry name" value="EF-hand-dom_pair"/>
</dbReference>
<feature type="domain" description="EF-hand" evidence="4">
    <location>
        <begin position="120"/>
        <end position="153"/>
    </location>
</feature>
<dbReference type="InterPro" id="IPR039647">
    <property type="entry name" value="EF_hand_pair_protein_CML-like"/>
</dbReference>
<feature type="domain" description="EF-hand" evidence="4">
    <location>
        <begin position="5"/>
        <end position="40"/>
    </location>
</feature>
<gene>
    <name evidence="5" type="ORF">OLC1_LOCUS22043</name>
</gene>
<dbReference type="Gene3D" id="1.10.238.10">
    <property type="entry name" value="EF-hand"/>
    <property type="match status" value="1"/>
</dbReference>
<dbReference type="InterPro" id="IPR002048">
    <property type="entry name" value="EF_hand_dom"/>
</dbReference>
<organism evidence="5 6">
    <name type="scientific">Oldenlandia corymbosa var. corymbosa</name>
    <dbReference type="NCBI Taxonomy" id="529605"/>
    <lineage>
        <taxon>Eukaryota</taxon>
        <taxon>Viridiplantae</taxon>
        <taxon>Streptophyta</taxon>
        <taxon>Embryophyta</taxon>
        <taxon>Tracheophyta</taxon>
        <taxon>Spermatophyta</taxon>
        <taxon>Magnoliopsida</taxon>
        <taxon>eudicotyledons</taxon>
        <taxon>Gunneridae</taxon>
        <taxon>Pentapetalae</taxon>
        <taxon>asterids</taxon>
        <taxon>lamiids</taxon>
        <taxon>Gentianales</taxon>
        <taxon>Rubiaceae</taxon>
        <taxon>Rubioideae</taxon>
        <taxon>Spermacoceae</taxon>
        <taxon>Hedyotis-Oldenlandia complex</taxon>
        <taxon>Oldenlandia</taxon>
    </lineage>
</organism>
<evidence type="ECO:0000313" key="5">
    <source>
        <dbReference type="EMBL" id="CAI9115537.1"/>
    </source>
</evidence>
<feature type="domain" description="EF-hand" evidence="4">
    <location>
        <begin position="82"/>
        <end position="117"/>
    </location>
</feature>
<evidence type="ECO:0000256" key="1">
    <source>
        <dbReference type="ARBA" id="ARBA00022723"/>
    </source>
</evidence>
<dbReference type="SUPFAM" id="SSF47473">
    <property type="entry name" value="EF-hand"/>
    <property type="match status" value="1"/>
</dbReference>
<proteinExistence type="predicted"/>
<reference evidence="5" key="1">
    <citation type="submission" date="2023-03" db="EMBL/GenBank/DDBJ databases">
        <authorList>
            <person name="Julca I."/>
        </authorList>
    </citation>
    <scope>NUCLEOTIDE SEQUENCE</scope>
</reference>
<dbReference type="AlphaFoldDB" id="A0AAV1E726"/>
<keyword evidence="2" id="KW-0677">Repeat</keyword>
<dbReference type="FunFam" id="1.10.238.10:FF:000001">
    <property type="entry name" value="Calmodulin 1"/>
    <property type="match status" value="1"/>
</dbReference>
<keyword evidence="1" id="KW-0479">Metal-binding</keyword>
<dbReference type="InterPro" id="IPR018247">
    <property type="entry name" value="EF_Hand_1_Ca_BS"/>
</dbReference>
<keyword evidence="3" id="KW-0106">Calcium</keyword>
<sequence length="153" mass="17276">MSPVISVDDLHKIFATLDKKGDGLISIDQLKWLLERIGYSASIEELKTLVGRSSTTLDSMDFIFFYDIVVKKNNNNSLSGHDHDGDLVEAFKVFDLNGDGFISCEELENVLLRFGLWDECDGGDCKSMIRKFDTNSDGLLDYDEFRNMMLVSS</sequence>
<protein>
    <submittedName>
        <fullName evidence="5">OLC1v1016458C1</fullName>
    </submittedName>
</protein>
<dbReference type="PANTHER" id="PTHR10891">
    <property type="entry name" value="EF-HAND CALCIUM-BINDING DOMAIN CONTAINING PROTEIN"/>
    <property type="match status" value="1"/>
</dbReference>
<dbReference type="GO" id="GO:0005509">
    <property type="term" value="F:calcium ion binding"/>
    <property type="evidence" value="ECO:0007669"/>
    <property type="project" value="InterPro"/>
</dbReference>
<dbReference type="CDD" id="cd00051">
    <property type="entry name" value="EFh"/>
    <property type="match status" value="1"/>
</dbReference>
<accession>A0AAV1E726</accession>
<evidence type="ECO:0000313" key="6">
    <source>
        <dbReference type="Proteomes" id="UP001161247"/>
    </source>
</evidence>
<keyword evidence="6" id="KW-1185">Reference proteome</keyword>